<sequence length="293" mass="30808">MSALDWATPLGVPDKPPVWDKAKPVGLPGASATFTEAQLHDRLKAVDWFPNTHPPMPKSVASGRGGAGACGFCHLPDGAGRPENAALAGLSADYIQEQVEAFAAGQRKPLDGSWTPNVLMTKTSVEATPAEVKAAAQYFSRLKFVSHVRVVEAAQIPRATEKVYVYSLDKSRTEPIGVRIIEAPDSLEAFEKRDPRLRYTAYVPPGAILGGAALARTGGAAGQPCAACHGAGLKGGIAPPLAGRSPSYIARQLFSFRQGMRNSPAGAAMGPVTERLSNRDIVNLAAYAASLKP</sequence>
<dbReference type="Pfam" id="PF13442">
    <property type="entry name" value="Cytochrome_CBB3"/>
    <property type="match status" value="1"/>
</dbReference>
<dbReference type="PROSITE" id="PS51007">
    <property type="entry name" value="CYTC"/>
    <property type="match status" value="2"/>
</dbReference>
<keyword evidence="9" id="KW-1185">Reference proteome</keyword>
<feature type="domain" description="Cytochrome c" evidence="7">
    <location>
        <begin position="206"/>
        <end position="292"/>
    </location>
</feature>
<dbReference type="RefSeq" id="WP_377353631.1">
    <property type="nucleotide sequence ID" value="NZ_JBHTLQ010000022.1"/>
</dbReference>
<keyword evidence="4" id="KW-0249">Electron transport</keyword>
<evidence type="ECO:0000256" key="3">
    <source>
        <dbReference type="ARBA" id="ARBA00022723"/>
    </source>
</evidence>
<dbReference type="PANTHER" id="PTHR33751:SF9">
    <property type="entry name" value="CYTOCHROME C4"/>
    <property type="match status" value="1"/>
</dbReference>
<evidence type="ECO:0000259" key="7">
    <source>
        <dbReference type="PROSITE" id="PS51007"/>
    </source>
</evidence>
<dbReference type="Proteomes" id="UP001597216">
    <property type="component" value="Unassembled WGS sequence"/>
</dbReference>
<dbReference type="Gene3D" id="1.10.760.10">
    <property type="entry name" value="Cytochrome c-like domain"/>
    <property type="match status" value="2"/>
</dbReference>
<dbReference type="InterPro" id="IPR050597">
    <property type="entry name" value="Cytochrome_c_Oxidase_Subunit"/>
</dbReference>
<evidence type="ECO:0000313" key="9">
    <source>
        <dbReference type="Proteomes" id="UP001597216"/>
    </source>
</evidence>
<keyword evidence="5 6" id="KW-0408">Iron</keyword>
<evidence type="ECO:0000256" key="4">
    <source>
        <dbReference type="ARBA" id="ARBA00022982"/>
    </source>
</evidence>
<dbReference type="PANTHER" id="PTHR33751">
    <property type="entry name" value="CBB3-TYPE CYTOCHROME C OXIDASE SUBUNIT FIXP"/>
    <property type="match status" value="1"/>
</dbReference>
<dbReference type="SUPFAM" id="SSF46626">
    <property type="entry name" value="Cytochrome c"/>
    <property type="match status" value="2"/>
</dbReference>
<keyword evidence="3 6" id="KW-0479">Metal-binding</keyword>
<dbReference type="EMBL" id="JBHTLQ010000022">
    <property type="protein sequence ID" value="MFD1191125.1"/>
    <property type="molecule type" value="Genomic_DNA"/>
</dbReference>
<proteinExistence type="predicted"/>
<comment type="caution">
    <text evidence="8">The sequence shown here is derived from an EMBL/GenBank/DDBJ whole genome shotgun (WGS) entry which is preliminary data.</text>
</comment>
<reference evidence="9" key="1">
    <citation type="journal article" date="2019" name="Int. J. Syst. Evol. Microbiol.">
        <title>The Global Catalogue of Microorganisms (GCM) 10K type strain sequencing project: providing services to taxonomists for standard genome sequencing and annotation.</title>
        <authorList>
            <consortium name="The Broad Institute Genomics Platform"/>
            <consortium name="The Broad Institute Genome Sequencing Center for Infectious Disease"/>
            <person name="Wu L."/>
            <person name="Ma J."/>
        </authorList>
    </citation>
    <scope>NUCLEOTIDE SEQUENCE [LARGE SCALE GENOMIC DNA]</scope>
    <source>
        <strain evidence="9">CCUG 55074</strain>
    </source>
</reference>
<evidence type="ECO:0000256" key="5">
    <source>
        <dbReference type="ARBA" id="ARBA00023004"/>
    </source>
</evidence>
<evidence type="ECO:0000313" key="8">
    <source>
        <dbReference type="EMBL" id="MFD1191125.1"/>
    </source>
</evidence>
<gene>
    <name evidence="8" type="ORF">ACFQ27_11085</name>
</gene>
<dbReference type="InterPro" id="IPR036909">
    <property type="entry name" value="Cyt_c-like_dom_sf"/>
</dbReference>
<evidence type="ECO:0000256" key="6">
    <source>
        <dbReference type="PROSITE-ProRule" id="PRU00433"/>
    </source>
</evidence>
<feature type="domain" description="Cytochrome c" evidence="7">
    <location>
        <begin position="58"/>
        <end position="143"/>
    </location>
</feature>
<keyword evidence="2 6" id="KW-0349">Heme</keyword>
<name>A0ABW3T384_9CAUL</name>
<accession>A0ABW3T384</accession>
<keyword evidence="1" id="KW-0813">Transport</keyword>
<evidence type="ECO:0000256" key="2">
    <source>
        <dbReference type="ARBA" id="ARBA00022617"/>
    </source>
</evidence>
<dbReference type="InterPro" id="IPR009056">
    <property type="entry name" value="Cyt_c-like_dom"/>
</dbReference>
<protein>
    <submittedName>
        <fullName evidence="8">C-type cytochrome</fullName>
    </submittedName>
</protein>
<organism evidence="8 9">
    <name type="scientific">Phenylobacterium conjunctum</name>
    <dbReference type="NCBI Taxonomy" id="1298959"/>
    <lineage>
        <taxon>Bacteria</taxon>
        <taxon>Pseudomonadati</taxon>
        <taxon>Pseudomonadota</taxon>
        <taxon>Alphaproteobacteria</taxon>
        <taxon>Caulobacterales</taxon>
        <taxon>Caulobacteraceae</taxon>
        <taxon>Phenylobacterium</taxon>
    </lineage>
</organism>
<evidence type="ECO:0000256" key="1">
    <source>
        <dbReference type="ARBA" id="ARBA00022448"/>
    </source>
</evidence>